<evidence type="ECO:0000313" key="2">
    <source>
        <dbReference type="Proteomes" id="UP000257055"/>
    </source>
</evidence>
<comment type="caution">
    <text evidence="1">The sequence shown here is derived from an EMBL/GenBank/DDBJ whole genome shotgun (WGS) entry which is preliminary data.</text>
</comment>
<sequence>MAKLFVDERSEIRREALFHGSCKRYEKSRVLGVDRRLGSRYDMAIAFAIFSRNDLFFRRTAYK</sequence>
<accession>A0A3D8TKT7</accession>
<evidence type="ECO:0000313" key="1">
    <source>
        <dbReference type="EMBL" id="RDW99466.1"/>
    </source>
</evidence>
<protein>
    <submittedName>
        <fullName evidence="1">Uncharacterized protein</fullName>
    </submittedName>
</protein>
<dbReference type="EMBL" id="LARY01000003">
    <property type="protein sequence ID" value="RDW99466.1"/>
    <property type="molecule type" value="Genomic_DNA"/>
</dbReference>
<keyword evidence="2" id="KW-1185">Reference proteome</keyword>
<reference evidence="2" key="1">
    <citation type="submission" date="2015-04" db="EMBL/GenBank/DDBJ databases">
        <authorList>
            <person name="Schardt J."/>
            <person name="Mueller-Herbst S."/>
            <person name="Scherer S."/>
            <person name="Huptas C."/>
        </authorList>
    </citation>
    <scope>NUCLEOTIDE SEQUENCE [LARGE SCALE GENOMIC DNA]</scope>
    <source>
        <strain evidence="2">Kiel-L1</strain>
    </source>
</reference>
<gene>
    <name evidence="1" type="ORF">UR08_11595</name>
</gene>
<proteinExistence type="predicted"/>
<dbReference type="AlphaFoldDB" id="A0A3D8TKT7"/>
<dbReference type="RefSeq" id="WP_115753854.1">
    <property type="nucleotide sequence ID" value="NZ_LARY01000003.1"/>
</dbReference>
<organism evidence="1 2">
    <name type="scientific">Listeria kieliensis</name>
    <dbReference type="NCBI Taxonomy" id="1621700"/>
    <lineage>
        <taxon>Bacteria</taxon>
        <taxon>Bacillati</taxon>
        <taxon>Bacillota</taxon>
        <taxon>Bacilli</taxon>
        <taxon>Bacillales</taxon>
        <taxon>Listeriaceae</taxon>
        <taxon>Listeria</taxon>
    </lineage>
</organism>
<name>A0A3D8TKT7_9LIST</name>
<dbReference type="Proteomes" id="UP000257055">
    <property type="component" value="Unassembled WGS sequence"/>
</dbReference>